<sequence>MTRFMLIACAVVALLGGGTLWWQSSTIDGLRAALERAEASVLTLEQANGAQNATLAALRRDVATRDAVIAERDRRMARIETERAAARRALTEALNDPTTRQWAAAPLPDAVRGLLR</sequence>
<accession>A0A0H3A8C2</accession>
<dbReference type="AlphaFoldDB" id="A0A0H3A8C2"/>
<reference evidence="3" key="2">
    <citation type="journal article" date="2009" name="Environ. Microbiol.">
        <title>Contribution of mobile genetic elements to Desulfovibrio vulgaris genome plasticity.</title>
        <authorList>
            <person name="Walker C.B."/>
            <person name="Stolyar S."/>
            <person name="Chivian D."/>
            <person name="Pinel N."/>
            <person name="Gabster J.A."/>
            <person name="Dehal P.S."/>
            <person name="He Z."/>
            <person name="Yang Z.K."/>
            <person name="Yen H.C."/>
            <person name="Zhou J."/>
            <person name="Wall J.D."/>
            <person name="Hazen T.C."/>
            <person name="Arkin A.P."/>
            <person name="Stahl D.A."/>
        </authorList>
    </citation>
    <scope>NUCLEOTIDE SEQUENCE [LARGE SCALE GENOMIC DNA]</scope>
    <source>
        <strain evidence="3">DP4</strain>
    </source>
</reference>
<dbReference type="EMBL" id="CP000527">
    <property type="protein sequence ID" value="ABM28479.1"/>
    <property type="molecule type" value="Genomic_DNA"/>
</dbReference>
<organism evidence="1 3">
    <name type="scientific">Nitratidesulfovibrio vulgaris (strain DP4)</name>
    <name type="common">Desulfovibrio vulgaris</name>
    <dbReference type="NCBI Taxonomy" id="391774"/>
    <lineage>
        <taxon>Bacteria</taxon>
        <taxon>Pseudomonadati</taxon>
        <taxon>Thermodesulfobacteriota</taxon>
        <taxon>Desulfovibrionia</taxon>
        <taxon>Desulfovibrionales</taxon>
        <taxon>Desulfovibrionaceae</taxon>
        <taxon>Nitratidesulfovibrio</taxon>
    </lineage>
</organism>
<dbReference type="Proteomes" id="UP000009173">
    <property type="component" value="Chromosome"/>
</dbReference>
<proteinExistence type="predicted"/>
<evidence type="ECO:0000313" key="1">
    <source>
        <dbReference type="EMBL" id="ABM28479.1"/>
    </source>
</evidence>
<name>A0A0H3A8C2_NITV4</name>
<evidence type="ECO:0000313" key="2">
    <source>
        <dbReference type="EMBL" id="ABM29767.1"/>
    </source>
</evidence>
<evidence type="ECO:0000313" key="3">
    <source>
        <dbReference type="Proteomes" id="UP000009173"/>
    </source>
</evidence>
<dbReference type="RefSeq" id="WP_011792276.1">
    <property type="nucleotide sequence ID" value="NC_008751.1"/>
</dbReference>
<dbReference type="HOGENOM" id="CLU_2092917_0_0_7"/>
<dbReference type="EMBL" id="CP000527">
    <property type="protein sequence ID" value="ABM29767.1"/>
    <property type="molecule type" value="Genomic_DNA"/>
</dbReference>
<dbReference type="KEGG" id="dvl:Dvul_2756"/>
<reference evidence="1" key="1">
    <citation type="submission" date="2006-12" db="EMBL/GenBank/DDBJ databases">
        <title>Complete sequence of chromosome 1 of Desulfovibrio vulgaris subsp. vulgaris DP4.</title>
        <authorList>
            <consortium name="US DOE Joint Genome Institute"/>
            <person name="Copeland A."/>
            <person name="Lucas S."/>
            <person name="Lapidus A."/>
            <person name="Barry K."/>
            <person name="Detter J.C."/>
            <person name="Glavina del Rio T."/>
            <person name="Dalin E."/>
            <person name="Tice H."/>
            <person name="Pitluck S."/>
            <person name="Chain P."/>
            <person name="Malfatti S."/>
            <person name="Shin M."/>
            <person name="Vergez L."/>
            <person name="Schmutz J."/>
            <person name="Larimer F."/>
            <person name="Land M."/>
            <person name="Hauser L."/>
            <person name="Kyrpides N."/>
            <person name="Lykidis A."/>
            <person name="Walker C."/>
            <person name="Richardson P."/>
        </authorList>
    </citation>
    <scope>NUCLEOTIDE SEQUENCE</scope>
    <source>
        <strain evidence="1">DP4</strain>
    </source>
</reference>
<protein>
    <submittedName>
        <fullName evidence="1">Uncharacterized protein</fullName>
    </submittedName>
</protein>
<gene>
    <name evidence="1" type="ordered locus">Dvul_1461</name>
    <name evidence="2" type="ordered locus">Dvul_2756</name>
</gene>
<dbReference type="KEGG" id="dvl:Dvul_1461"/>